<dbReference type="AlphaFoldDB" id="T0IY62"/>
<keyword evidence="2 6" id="KW-0472">Membrane</keyword>
<dbReference type="Pfam" id="PF13525">
    <property type="entry name" value="YfiO"/>
    <property type="match status" value="1"/>
</dbReference>
<dbReference type="SUPFAM" id="SSF48452">
    <property type="entry name" value="TPR-like"/>
    <property type="match status" value="1"/>
</dbReference>
<dbReference type="GO" id="GO:0043165">
    <property type="term" value="P:Gram-negative-bacterium-type cell outer membrane assembly"/>
    <property type="evidence" value="ECO:0007669"/>
    <property type="project" value="UniProtKB-UniRule"/>
</dbReference>
<protein>
    <recommendedName>
        <fullName evidence="6">Outer membrane protein assembly factor BamD</fullName>
    </recommendedName>
</protein>
<proteinExistence type="inferred from homology"/>
<comment type="subcellular location">
    <subcellularLocation>
        <location evidence="6">Cell outer membrane</location>
    </subcellularLocation>
</comment>
<comment type="function">
    <text evidence="6">Part of the outer membrane protein assembly complex, which is involved in assembly and insertion of beta-barrel proteins into the outer membrane.</text>
</comment>
<dbReference type="InterPro" id="IPR011990">
    <property type="entry name" value="TPR-like_helical_dom_sf"/>
</dbReference>
<comment type="subunit">
    <text evidence="6">Part of the Bam complex.</text>
</comment>
<evidence type="ECO:0000256" key="3">
    <source>
        <dbReference type="ARBA" id="ARBA00023139"/>
    </source>
</evidence>
<organism evidence="8 9">
    <name type="scientific">Sphingobium ummariense RL-3</name>
    <dbReference type="NCBI Taxonomy" id="1346791"/>
    <lineage>
        <taxon>Bacteria</taxon>
        <taxon>Pseudomonadati</taxon>
        <taxon>Pseudomonadota</taxon>
        <taxon>Alphaproteobacteria</taxon>
        <taxon>Sphingomonadales</taxon>
        <taxon>Sphingomonadaceae</taxon>
        <taxon>Sphingobium</taxon>
    </lineage>
</organism>
<dbReference type="PATRIC" id="fig|1346791.3.peg.3496"/>
<dbReference type="GO" id="GO:1990063">
    <property type="term" value="C:Bam protein complex"/>
    <property type="evidence" value="ECO:0007669"/>
    <property type="project" value="TreeGrafter"/>
</dbReference>
<reference evidence="8 9" key="1">
    <citation type="journal article" date="2013" name="Genome Announc.">
        <title>Draft Genome Sequence of Sphingobium ummariense Strain RL-3, a Hexachlorocyclohexane-Degrading Bacterium.</title>
        <authorList>
            <person name="Kohli P."/>
            <person name="Dua A."/>
            <person name="Sangwan N."/>
            <person name="Oldach P."/>
            <person name="Khurana J.P."/>
            <person name="Lal R."/>
        </authorList>
    </citation>
    <scope>NUCLEOTIDE SEQUENCE [LARGE SCALE GENOMIC DNA]</scope>
    <source>
        <strain evidence="8 9">RL-3</strain>
    </source>
</reference>
<dbReference type="HAMAP" id="MF_00922">
    <property type="entry name" value="OM_assembly_BamD"/>
    <property type="match status" value="1"/>
</dbReference>
<comment type="similarity">
    <text evidence="6">Belongs to the BamD family.</text>
</comment>
<evidence type="ECO:0000256" key="2">
    <source>
        <dbReference type="ARBA" id="ARBA00023136"/>
    </source>
</evidence>
<keyword evidence="4 6" id="KW-0998">Cell outer membrane</keyword>
<dbReference type="PANTHER" id="PTHR37423">
    <property type="entry name" value="SOLUBLE LYTIC MUREIN TRANSGLYCOSYLASE-RELATED"/>
    <property type="match status" value="1"/>
</dbReference>
<evidence type="ECO:0000259" key="7">
    <source>
        <dbReference type="Pfam" id="PF13525"/>
    </source>
</evidence>
<evidence type="ECO:0000256" key="1">
    <source>
        <dbReference type="ARBA" id="ARBA00022729"/>
    </source>
</evidence>
<accession>T0IY62</accession>
<dbReference type="Gene3D" id="1.25.40.10">
    <property type="entry name" value="Tetratricopeptide repeat domain"/>
    <property type="match status" value="1"/>
</dbReference>
<dbReference type="EMBL" id="AUWY01000118">
    <property type="protein sequence ID" value="EQB30661.1"/>
    <property type="molecule type" value="Genomic_DNA"/>
</dbReference>
<feature type="domain" description="Outer membrane lipoprotein BamD-like" evidence="7">
    <location>
        <begin position="58"/>
        <end position="252"/>
    </location>
</feature>
<keyword evidence="3" id="KW-0564">Palmitate</keyword>
<sequence>MAPILPLGAGHRLRYDPAMLTKNLTRIGAATAPLLLAGLLAGCATSKNKADTQYVARDVSTLYNAGKYRLDRGQYKLAAALFDEVERQHPYSPWARRAQLMSAFSYYMNRDYPESISAAQRFLSIHTGNKDAPYAYYLIALCYYEQIADVTRDQKITQQALDALGELIRRYPDTRYAADARLKVDLVNDHLAGKEMEIGRFYQRRGQWLAATLRFRTVIDKYQTTTHTPEALERLVESYLSLGIPAEAQKAAAVLGRNYPGSEWYERSYKLMERHGGKA</sequence>
<dbReference type="GO" id="GO:0051205">
    <property type="term" value="P:protein insertion into membrane"/>
    <property type="evidence" value="ECO:0007669"/>
    <property type="project" value="UniProtKB-UniRule"/>
</dbReference>
<evidence type="ECO:0000313" key="9">
    <source>
        <dbReference type="Proteomes" id="UP000015523"/>
    </source>
</evidence>
<dbReference type="Proteomes" id="UP000015523">
    <property type="component" value="Unassembled WGS sequence"/>
</dbReference>
<dbReference type="STRING" id="1346791.M529_18130"/>
<keyword evidence="1 6" id="KW-0732">Signal</keyword>
<dbReference type="InterPro" id="IPR017689">
    <property type="entry name" value="BamD"/>
</dbReference>
<evidence type="ECO:0000256" key="6">
    <source>
        <dbReference type="HAMAP-Rule" id="MF_00922"/>
    </source>
</evidence>
<evidence type="ECO:0000256" key="4">
    <source>
        <dbReference type="ARBA" id="ARBA00023237"/>
    </source>
</evidence>
<dbReference type="PANTHER" id="PTHR37423:SF1">
    <property type="entry name" value="OUTER MEMBRANE PROTEIN ASSEMBLY FACTOR BAMD"/>
    <property type="match status" value="1"/>
</dbReference>
<keyword evidence="9" id="KW-1185">Reference proteome</keyword>
<dbReference type="eggNOG" id="COG4105">
    <property type="taxonomic scope" value="Bacteria"/>
</dbReference>
<name>T0IY62_9SPHN</name>
<dbReference type="CDD" id="cd15830">
    <property type="entry name" value="BamD"/>
    <property type="match status" value="1"/>
</dbReference>
<comment type="caution">
    <text evidence="8">The sequence shown here is derived from an EMBL/GenBank/DDBJ whole genome shotgun (WGS) entry which is preliminary data.</text>
</comment>
<keyword evidence="5" id="KW-0449">Lipoprotein</keyword>
<dbReference type="NCBIfam" id="TIGR03302">
    <property type="entry name" value="OM_YfiO"/>
    <property type="match status" value="1"/>
</dbReference>
<evidence type="ECO:0000256" key="5">
    <source>
        <dbReference type="ARBA" id="ARBA00023288"/>
    </source>
</evidence>
<dbReference type="InterPro" id="IPR039565">
    <property type="entry name" value="BamD-like"/>
</dbReference>
<gene>
    <name evidence="6" type="primary">bamD</name>
    <name evidence="8" type="ORF">M529_18130</name>
</gene>
<evidence type="ECO:0000313" key="8">
    <source>
        <dbReference type="EMBL" id="EQB30661.1"/>
    </source>
</evidence>